<dbReference type="AlphaFoldDB" id="A0A9D1AB82"/>
<organism evidence="12 13">
    <name type="scientific">Candidatus Avoscillospira stercoripullorum</name>
    <dbReference type="NCBI Taxonomy" id="2840709"/>
    <lineage>
        <taxon>Bacteria</taxon>
        <taxon>Bacillati</taxon>
        <taxon>Bacillota</taxon>
        <taxon>Clostridia</taxon>
        <taxon>Eubacteriales</taxon>
        <taxon>Oscillospiraceae</taxon>
        <taxon>Oscillospiraceae incertae sedis</taxon>
        <taxon>Candidatus Avoscillospira</taxon>
    </lineage>
</organism>
<keyword evidence="6" id="KW-0963">Cytoplasm</keyword>
<dbReference type="Pfam" id="PF00977">
    <property type="entry name" value="His_biosynth"/>
    <property type="match status" value="1"/>
</dbReference>
<evidence type="ECO:0000256" key="6">
    <source>
        <dbReference type="ARBA" id="ARBA00022490"/>
    </source>
</evidence>
<evidence type="ECO:0000256" key="8">
    <source>
        <dbReference type="ARBA" id="ARBA00023102"/>
    </source>
</evidence>
<dbReference type="Gene3D" id="3.20.20.70">
    <property type="entry name" value="Aldolase class I"/>
    <property type="match status" value="1"/>
</dbReference>
<dbReference type="EMBL" id="DVGD01000288">
    <property type="protein sequence ID" value="HIR10458.1"/>
    <property type="molecule type" value="Genomic_DNA"/>
</dbReference>
<comment type="catalytic activity">
    <reaction evidence="1">
        <text>1-(5-phospho-beta-D-ribosyl)-5-[(5-phospho-beta-D-ribosylamino)methylideneamino]imidazole-4-carboxamide = 5-[(5-phospho-1-deoxy-D-ribulos-1-ylimino)methylamino]-1-(5-phospho-beta-D-ribosyl)imidazole-4-carboxamide</text>
        <dbReference type="Rhea" id="RHEA:15469"/>
        <dbReference type="ChEBI" id="CHEBI:58435"/>
        <dbReference type="ChEBI" id="CHEBI:58525"/>
        <dbReference type="EC" id="5.3.1.16"/>
    </reaction>
</comment>
<comment type="similarity">
    <text evidence="4 11">Belongs to the HisA/HisF family.</text>
</comment>
<evidence type="ECO:0000313" key="13">
    <source>
        <dbReference type="Proteomes" id="UP000824258"/>
    </source>
</evidence>
<dbReference type="GO" id="GO:0005737">
    <property type="term" value="C:cytoplasm"/>
    <property type="evidence" value="ECO:0007669"/>
    <property type="project" value="UniProtKB-SubCell"/>
</dbReference>
<dbReference type="SUPFAM" id="SSF51366">
    <property type="entry name" value="Ribulose-phoshate binding barrel"/>
    <property type="match status" value="1"/>
</dbReference>
<evidence type="ECO:0000256" key="5">
    <source>
        <dbReference type="ARBA" id="ARBA00012550"/>
    </source>
</evidence>
<dbReference type="GO" id="GO:0003949">
    <property type="term" value="F:1-(5-phosphoribosyl)-5-[(5-phosphoribosylamino)methylideneamino]imidazole-4-carboxamide isomerase activity"/>
    <property type="evidence" value="ECO:0007669"/>
    <property type="project" value="UniProtKB-EC"/>
</dbReference>
<keyword evidence="9 12" id="KW-0413">Isomerase</keyword>
<dbReference type="InterPro" id="IPR023016">
    <property type="entry name" value="HisA/PriA"/>
</dbReference>
<dbReference type="InterPro" id="IPR044524">
    <property type="entry name" value="Isoase_HisA-like"/>
</dbReference>
<reference evidence="12" key="1">
    <citation type="submission" date="2020-10" db="EMBL/GenBank/DDBJ databases">
        <authorList>
            <person name="Gilroy R."/>
        </authorList>
    </citation>
    <scope>NUCLEOTIDE SEQUENCE</scope>
    <source>
        <strain evidence="12">ChiHjej9B8-7071</strain>
    </source>
</reference>
<comment type="caution">
    <text evidence="12">The sequence shown here is derived from an EMBL/GenBank/DDBJ whole genome shotgun (WGS) entry which is preliminary data.</text>
</comment>
<dbReference type="CDD" id="cd04732">
    <property type="entry name" value="HisA"/>
    <property type="match status" value="1"/>
</dbReference>
<dbReference type="EC" id="5.3.1.16" evidence="5"/>
<evidence type="ECO:0000256" key="11">
    <source>
        <dbReference type="RuleBase" id="RU003657"/>
    </source>
</evidence>
<evidence type="ECO:0000256" key="3">
    <source>
        <dbReference type="ARBA" id="ARBA00005133"/>
    </source>
</evidence>
<dbReference type="InterPro" id="IPR013785">
    <property type="entry name" value="Aldolase_TIM"/>
</dbReference>
<dbReference type="InterPro" id="IPR006062">
    <property type="entry name" value="His_biosynth"/>
</dbReference>
<gene>
    <name evidence="12" type="ORF">IAA70_08640</name>
</gene>
<keyword evidence="7 11" id="KW-0028">Amino-acid biosynthesis</keyword>
<accession>A0A9D1AB82</accession>
<evidence type="ECO:0000256" key="10">
    <source>
        <dbReference type="ARBA" id="ARBA00030547"/>
    </source>
</evidence>
<dbReference type="Proteomes" id="UP000824258">
    <property type="component" value="Unassembled WGS sequence"/>
</dbReference>
<evidence type="ECO:0000313" key="12">
    <source>
        <dbReference type="EMBL" id="HIR10458.1"/>
    </source>
</evidence>
<proteinExistence type="inferred from homology"/>
<sequence length="161" mass="17182">MLIFPAIDLYGGEAVRLYKGDYAQKTVYHHDPSEVARDFAACGAAWIHLVDLEGAKTGATPNLPAIEKILAATSLKAEVGGGIRSMEVIETYLKCGVSRVILGTAAVTEPGFLEKAVETYGDKIAVGVDLKDGYVAIHGWTEQSQYTCDAFCARLQALGVS</sequence>
<keyword evidence="8 11" id="KW-0368">Histidine biosynthesis</keyword>
<feature type="non-terminal residue" evidence="12">
    <location>
        <position position="161"/>
    </location>
</feature>
<protein>
    <recommendedName>
        <fullName evidence="5">1-(5-phosphoribosyl)-5-[(5-phosphoribosylamino)methylideneamino]imidazole-4-carboxamideisomerase</fullName>
        <ecNumber evidence="5">5.3.1.16</ecNumber>
    </recommendedName>
    <alternativeName>
        <fullName evidence="10">Phosphoribosylformimino-5-aminoimidazole carboxamide ribotide isomerase</fullName>
    </alternativeName>
</protein>
<dbReference type="PANTHER" id="PTHR43090:SF2">
    <property type="entry name" value="1-(5-PHOSPHORIBOSYL)-5-[(5-PHOSPHORIBOSYLAMINO)METHYLIDENEAMINO] IMIDAZOLE-4-CARBOXAMIDE ISOMERASE"/>
    <property type="match status" value="1"/>
</dbReference>
<reference evidence="12" key="2">
    <citation type="journal article" date="2021" name="PeerJ">
        <title>Extensive microbial diversity within the chicken gut microbiome revealed by metagenomics and culture.</title>
        <authorList>
            <person name="Gilroy R."/>
            <person name="Ravi A."/>
            <person name="Getino M."/>
            <person name="Pursley I."/>
            <person name="Horton D.L."/>
            <person name="Alikhan N.F."/>
            <person name="Baker D."/>
            <person name="Gharbi K."/>
            <person name="Hall N."/>
            <person name="Watson M."/>
            <person name="Adriaenssens E.M."/>
            <person name="Foster-Nyarko E."/>
            <person name="Jarju S."/>
            <person name="Secka A."/>
            <person name="Antonio M."/>
            <person name="Oren A."/>
            <person name="Chaudhuri R.R."/>
            <person name="La Ragione R."/>
            <person name="Hildebrand F."/>
            <person name="Pallen M.J."/>
        </authorList>
    </citation>
    <scope>NUCLEOTIDE SEQUENCE</scope>
    <source>
        <strain evidence="12">ChiHjej9B8-7071</strain>
    </source>
</reference>
<dbReference type="GO" id="GO:0000162">
    <property type="term" value="P:L-tryptophan biosynthetic process"/>
    <property type="evidence" value="ECO:0007669"/>
    <property type="project" value="TreeGrafter"/>
</dbReference>
<comment type="subcellular location">
    <subcellularLocation>
        <location evidence="2">Cytoplasm</location>
    </subcellularLocation>
</comment>
<evidence type="ECO:0000256" key="7">
    <source>
        <dbReference type="ARBA" id="ARBA00022605"/>
    </source>
</evidence>
<evidence type="ECO:0000256" key="9">
    <source>
        <dbReference type="ARBA" id="ARBA00023235"/>
    </source>
</evidence>
<dbReference type="PANTHER" id="PTHR43090">
    <property type="entry name" value="1-(5-PHOSPHORIBOSYL)-5-[(5-PHOSPHORIBOSYLAMINO)METHYLIDENEAMINO] IMIDAZOLE-4-CARBOXAMIDE ISOMERASE"/>
    <property type="match status" value="1"/>
</dbReference>
<dbReference type="GO" id="GO:0000105">
    <property type="term" value="P:L-histidine biosynthetic process"/>
    <property type="evidence" value="ECO:0007669"/>
    <property type="project" value="UniProtKB-KW"/>
</dbReference>
<dbReference type="InterPro" id="IPR011060">
    <property type="entry name" value="RibuloseP-bd_barrel"/>
</dbReference>
<evidence type="ECO:0000256" key="1">
    <source>
        <dbReference type="ARBA" id="ARBA00000901"/>
    </source>
</evidence>
<comment type="pathway">
    <text evidence="3">Amino-acid biosynthesis; L-histidine biosynthesis; L-histidine from 5-phospho-alpha-D-ribose 1-diphosphate: step 4/9.</text>
</comment>
<name>A0A9D1AB82_9FIRM</name>
<evidence type="ECO:0000256" key="2">
    <source>
        <dbReference type="ARBA" id="ARBA00004496"/>
    </source>
</evidence>
<evidence type="ECO:0000256" key="4">
    <source>
        <dbReference type="ARBA" id="ARBA00009667"/>
    </source>
</evidence>